<proteinExistence type="predicted"/>
<evidence type="ECO:0000313" key="2">
    <source>
        <dbReference type="EMBL" id="KAF6166480.1"/>
    </source>
</evidence>
<gene>
    <name evidence="2" type="ORF">GIB67_038217</name>
</gene>
<name>A0A7J7NHJ9_9MAGN</name>
<dbReference type="Proteomes" id="UP000541444">
    <property type="component" value="Unassembled WGS sequence"/>
</dbReference>
<sequence>MHSQTKKHHQKMLMDMILSIKKNNTKKQKISHQKIISHMKTSKDGVDGVESSEMTKWLIGRPFFLT</sequence>
<keyword evidence="3" id="KW-1185">Reference proteome</keyword>
<protein>
    <submittedName>
        <fullName evidence="2">Uncharacterized protein</fullName>
    </submittedName>
</protein>
<dbReference type="EMBL" id="JACGCM010000790">
    <property type="protein sequence ID" value="KAF6166480.1"/>
    <property type="molecule type" value="Genomic_DNA"/>
</dbReference>
<dbReference type="AlphaFoldDB" id="A0A7J7NHJ9"/>
<comment type="caution">
    <text evidence="2">The sequence shown here is derived from an EMBL/GenBank/DDBJ whole genome shotgun (WGS) entry which is preliminary data.</text>
</comment>
<feature type="compositionally biased region" description="Basic residues" evidence="1">
    <location>
        <begin position="24"/>
        <end position="37"/>
    </location>
</feature>
<evidence type="ECO:0000256" key="1">
    <source>
        <dbReference type="SAM" id="MobiDB-lite"/>
    </source>
</evidence>
<accession>A0A7J7NHJ9</accession>
<evidence type="ECO:0000313" key="3">
    <source>
        <dbReference type="Proteomes" id="UP000541444"/>
    </source>
</evidence>
<reference evidence="2 3" key="1">
    <citation type="journal article" date="2020" name="IScience">
        <title>Genome Sequencing of the Endangered Kingdonia uniflora (Circaeasteraceae, Ranunculales) Reveals Potential Mechanisms of Evolutionary Specialization.</title>
        <authorList>
            <person name="Sun Y."/>
            <person name="Deng T."/>
            <person name="Zhang A."/>
            <person name="Moore M.J."/>
            <person name="Landis J.B."/>
            <person name="Lin N."/>
            <person name="Zhang H."/>
            <person name="Zhang X."/>
            <person name="Huang J."/>
            <person name="Zhang X."/>
            <person name="Sun H."/>
            <person name="Wang H."/>
        </authorList>
    </citation>
    <scope>NUCLEOTIDE SEQUENCE [LARGE SCALE GENOMIC DNA]</scope>
    <source>
        <strain evidence="2">TB1705</strain>
        <tissue evidence="2">Leaf</tissue>
    </source>
</reference>
<organism evidence="2 3">
    <name type="scientific">Kingdonia uniflora</name>
    <dbReference type="NCBI Taxonomy" id="39325"/>
    <lineage>
        <taxon>Eukaryota</taxon>
        <taxon>Viridiplantae</taxon>
        <taxon>Streptophyta</taxon>
        <taxon>Embryophyta</taxon>
        <taxon>Tracheophyta</taxon>
        <taxon>Spermatophyta</taxon>
        <taxon>Magnoliopsida</taxon>
        <taxon>Ranunculales</taxon>
        <taxon>Circaeasteraceae</taxon>
        <taxon>Kingdonia</taxon>
    </lineage>
</organism>
<feature type="region of interest" description="Disordered" evidence="1">
    <location>
        <begin position="24"/>
        <end position="47"/>
    </location>
</feature>